<evidence type="ECO:0000256" key="1">
    <source>
        <dbReference type="SAM" id="SignalP"/>
    </source>
</evidence>
<dbReference type="Gene3D" id="2.10.25.10">
    <property type="entry name" value="Laminin"/>
    <property type="match status" value="1"/>
</dbReference>
<accession>A0A6G5A5G9</accession>
<organism evidence="3">
    <name type="scientific">Rhipicephalus microplus</name>
    <name type="common">Cattle tick</name>
    <name type="synonym">Boophilus microplus</name>
    <dbReference type="NCBI Taxonomy" id="6941"/>
    <lineage>
        <taxon>Eukaryota</taxon>
        <taxon>Metazoa</taxon>
        <taxon>Ecdysozoa</taxon>
        <taxon>Arthropoda</taxon>
        <taxon>Chelicerata</taxon>
        <taxon>Arachnida</taxon>
        <taxon>Acari</taxon>
        <taxon>Parasitiformes</taxon>
        <taxon>Ixodida</taxon>
        <taxon>Ixodoidea</taxon>
        <taxon>Ixodidae</taxon>
        <taxon>Rhipicephalinae</taxon>
        <taxon>Rhipicephalus</taxon>
        <taxon>Boophilus</taxon>
    </lineage>
</organism>
<feature type="chain" id="PRO_5026263079" evidence="1">
    <location>
        <begin position="25"/>
        <end position="115"/>
    </location>
</feature>
<feature type="signal peptide" evidence="1">
    <location>
        <begin position="1"/>
        <end position="24"/>
    </location>
</feature>
<dbReference type="Pfam" id="PF01826">
    <property type="entry name" value="TIL"/>
    <property type="match status" value="1"/>
</dbReference>
<name>A0A6G5A5G9_RHIMP</name>
<dbReference type="InterPro" id="IPR036084">
    <property type="entry name" value="Ser_inhib-like_sf"/>
</dbReference>
<proteinExistence type="predicted"/>
<protein>
    <submittedName>
        <fullName evidence="3">Putative trypsin inhibitor like cysteine rich domain protein</fullName>
    </submittedName>
</protein>
<evidence type="ECO:0000313" key="3">
    <source>
        <dbReference type="EMBL" id="NIE46252.1"/>
    </source>
</evidence>
<dbReference type="SUPFAM" id="SSF57567">
    <property type="entry name" value="Serine protease inhibitors"/>
    <property type="match status" value="1"/>
</dbReference>
<evidence type="ECO:0000259" key="2">
    <source>
        <dbReference type="Pfam" id="PF01826"/>
    </source>
</evidence>
<feature type="domain" description="TIL" evidence="2">
    <location>
        <begin position="44"/>
        <end position="101"/>
    </location>
</feature>
<dbReference type="CDD" id="cd19941">
    <property type="entry name" value="TIL"/>
    <property type="match status" value="1"/>
</dbReference>
<reference evidence="3" key="1">
    <citation type="submission" date="2020-03" db="EMBL/GenBank/DDBJ databases">
        <title>A transcriptome and proteome of the tick Rhipicephalus microplus shaped by the genetic composition of its hosts and developmental stage.</title>
        <authorList>
            <person name="Garcia G.R."/>
            <person name="Ribeiro J.M.C."/>
            <person name="Maruyama S.R."/>
            <person name="Gardinasse L.G."/>
            <person name="Nelson K."/>
            <person name="Ferreira B.R."/>
            <person name="Andrade T.G."/>
            <person name="Santos I.K.F.M."/>
        </authorList>
    </citation>
    <scope>NUCLEOTIDE SEQUENCE</scope>
    <source>
        <strain evidence="3">NSGR</strain>
        <tissue evidence="3">Salivary glands</tissue>
    </source>
</reference>
<dbReference type="EMBL" id="GIKN01003979">
    <property type="protein sequence ID" value="NIE46252.1"/>
    <property type="molecule type" value="Transcribed_RNA"/>
</dbReference>
<sequence>MCNTAYAVVLMFFSVCALQLYVEGYENLRETTASRGGSQNFSACKKHEEYKECVSGSCSEWKCRYLWKGWPTRCTRDCREGCFCKHGYFRTRKNRCELGYHCFYEYKASSNNRPE</sequence>
<dbReference type="InterPro" id="IPR002919">
    <property type="entry name" value="TIL_dom"/>
</dbReference>
<keyword evidence="1" id="KW-0732">Signal</keyword>
<dbReference type="AlphaFoldDB" id="A0A6G5A5G9"/>